<reference evidence="4" key="1">
    <citation type="journal article" date="2019" name="Int. J. Syst. Evol. Microbiol.">
        <title>The Global Catalogue of Microorganisms (GCM) 10K type strain sequencing project: providing services to taxonomists for standard genome sequencing and annotation.</title>
        <authorList>
            <consortium name="The Broad Institute Genomics Platform"/>
            <consortium name="The Broad Institute Genome Sequencing Center for Infectious Disease"/>
            <person name="Wu L."/>
            <person name="Ma J."/>
        </authorList>
    </citation>
    <scope>NUCLEOTIDE SEQUENCE [LARGE SCALE GENOMIC DNA]</scope>
    <source>
        <strain evidence="4">JCM 17555</strain>
    </source>
</reference>
<evidence type="ECO:0000256" key="1">
    <source>
        <dbReference type="SAM" id="SignalP"/>
    </source>
</evidence>
<dbReference type="Pfam" id="PF07589">
    <property type="entry name" value="PEP-CTERM"/>
    <property type="match status" value="1"/>
</dbReference>
<gene>
    <name evidence="3" type="ORF">GCM10022278_38610</name>
</gene>
<feature type="signal peptide" evidence="1">
    <location>
        <begin position="1"/>
        <end position="25"/>
    </location>
</feature>
<evidence type="ECO:0000313" key="4">
    <source>
        <dbReference type="Proteomes" id="UP001501337"/>
    </source>
</evidence>
<dbReference type="Proteomes" id="UP001501337">
    <property type="component" value="Unassembled WGS sequence"/>
</dbReference>
<feature type="chain" id="PRO_5045589224" description="Ice-binding protein C-terminal domain-containing protein" evidence="1">
    <location>
        <begin position="26"/>
        <end position="235"/>
    </location>
</feature>
<evidence type="ECO:0000259" key="2">
    <source>
        <dbReference type="Pfam" id="PF07589"/>
    </source>
</evidence>
<keyword evidence="4" id="KW-1185">Reference proteome</keyword>
<dbReference type="RefSeq" id="WP_344809495.1">
    <property type="nucleotide sequence ID" value="NZ_BAABBO010000022.1"/>
</dbReference>
<organism evidence="3 4">
    <name type="scientific">Allohahella marinimesophila</name>
    <dbReference type="NCBI Taxonomy" id="1054972"/>
    <lineage>
        <taxon>Bacteria</taxon>
        <taxon>Pseudomonadati</taxon>
        <taxon>Pseudomonadota</taxon>
        <taxon>Gammaproteobacteria</taxon>
        <taxon>Oceanospirillales</taxon>
        <taxon>Hahellaceae</taxon>
        <taxon>Allohahella</taxon>
    </lineage>
</organism>
<evidence type="ECO:0000313" key="3">
    <source>
        <dbReference type="EMBL" id="GAA3978214.1"/>
    </source>
</evidence>
<dbReference type="InterPro" id="IPR013424">
    <property type="entry name" value="Ice-binding_C"/>
</dbReference>
<proteinExistence type="predicted"/>
<keyword evidence="1" id="KW-0732">Signal</keyword>
<protein>
    <recommendedName>
        <fullName evidence="2">Ice-binding protein C-terminal domain-containing protein</fullName>
    </recommendedName>
</protein>
<feature type="domain" description="Ice-binding protein C-terminal" evidence="2">
    <location>
        <begin position="210"/>
        <end position="232"/>
    </location>
</feature>
<dbReference type="EMBL" id="BAABBO010000022">
    <property type="protein sequence ID" value="GAA3978214.1"/>
    <property type="molecule type" value="Genomic_DNA"/>
</dbReference>
<accession>A0ABP7Q8R8</accession>
<name>A0ABP7Q8R8_9GAMM</name>
<sequence>MLKSKFAQSFAFSALALAVAVPASAAVIEGFDVSDAAVSAEGNSFGLWTNSLNATGEYHYSIQTGTTFLRSDDGTATFTGSATNPNGVGAIFDLTFTGFTDSYSPVKTGGSEDTSDWNFYTGLTADSKITVDGVDYFAQLVGAPDNIGTMPVFQYGTGANDKTEDFGGSVWLDMYSAEGEALFGDAHWDINFDLASNPDLIPDEPGPGVDVPAPATLGLLALGVAALRLSRRKQA</sequence>
<dbReference type="NCBIfam" id="TIGR02595">
    <property type="entry name" value="PEP_CTERM"/>
    <property type="match status" value="1"/>
</dbReference>
<comment type="caution">
    <text evidence="3">The sequence shown here is derived from an EMBL/GenBank/DDBJ whole genome shotgun (WGS) entry which is preliminary data.</text>
</comment>